<feature type="compositionally biased region" description="Polar residues" evidence="1">
    <location>
        <begin position="973"/>
        <end position="988"/>
    </location>
</feature>
<feature type="region of interest" description="Disordered" evidence="1">
    <location>
        <begin position="794"/>
        <end position="820"/>
    </location>
</feature>
<dbReference type="RefSeq" id="XP_037141872.1">
    <property type="nucleotide sequence ID" value="XM_037285977.1"/>
</dbReference>
<feature type="region of interest" description="Disordered" evidence="1">
    <location>
        <begin position="467"/>
        <end position="541"/>
    </location>
</feature>
<keyword evidence="4" id="KW-1185">Reference proteome</keyword>
<feature type="compositionally biased region" description="Polar residues" evidence="1">
    <location>
        <begin position="640"/>
        <end position="649"/>
    </location>
</feature>
<feature type="region of interest" description="Disordered" evidence="1">
    <location>
        <begin position="1"/>
        <end position="66"/>
    </location>
</feature>
<reference evidence="3 4" key="1">
    <citation type="submission" date="2020-07" db="EMBL/GenBank/DDBJ databases">
        <title>The yeast mating-type switching endonuclease HO is a domesticated member of an unorthodox homing genetic element family.</title>
        <authorList>
            <person name="Coughlan A.Y."/>
            <person name="Lombardi L."/>
            <person name="Braun-Galleani S."/>
            <person name="Martos A.R."/>
            <person name="Galeote V."/>
            <person name="Bigey F."/>
            <person name="Dequin S."/>
            <person name="Byrne K.P."/>
            <person name="Wolfe K.H."/>
        </authorList>
    </citation>
    <scope>NUCLEOTIDE SEQUENCE [LARGE SCALE GENOMIC DNA]</scope>
    <source>
        <strain evidence="3 4">NRRL Y-6702</strain>
    </source>
</reference>
<evidence type="ECO:0000256" key="1">
    <source>
        <dbReference type="SAM" id="MobiDB-lite"/>
    </source>
</evidence>
<dbReference type="Pfam" id="PF00169">
    <property type="entry name" value="PH"/>
    <property type="match status" value="1"/>
</dbReference>
<proteinExistence type="predicted"/>
<feature type="compositionally biased region" description="Polar residues" evidence="1">
    <location>
        <begin position="467"/>
        <end position="539"/>
    </location>
</feature>
<feature type="compositionally biased region" description="Polar residues" evidence="1">
    <location>
        <begin position="839"/>
        <end position="871"/>
    </location>
</feature>
<feature type="compositionally biased region" description="Polar residues" evidence="1">
    <location>
        <begin position="897"/>
        <end position="925"/>
    </location>
</feature>
<evidence type="ECO:0000313" key="4">
    <source>
        <dbReference type="Proteomes" id="UP000509704"/>
    </source>
</evidence>
<dbReference type="Pfam" id="PF25381">
    <property type="entry name" value="PH_26"/>
    <property type="match status" value="1"/>
</dbReference>
<dbReference type="Proteomes" id="UP000509704">
    <property type="component" value="Chromosome 1"/>
</dbReference>
<feature type="compositionally biased region" description="Low complexity" evidence="1">
    <location>
        <begin position="18"/>
        <end position="51"/>
    </location>
</feature>
<protein>
    <recommendedName>
        <fullName evidence="2">PH domain-containing protein</fullName>
    </recommendedName>
</protein>
<feature type="region of interest" description="Disordered" evidence="1">
    <location>
        <begin position="742"/>
        <end position="779"/>
    </location>
</feature>
<feature type="domain" description="PH" evidence="2">
    <location>
        <begin position="85"/>
        <end position="211"/>
    </location>
</feature>
<evidence type="ECO:0000259" key="2">
    <source>
        <dbReference type="PROSITE" id="PS50003"/>
    </source>
</evidence>
<evidence type="ECO:0000313" key="3">
    <source>
        <dbReference type="EMBL" id="QLG70144.1"/>
    </source>
</evidence>
<feature type="region of interest" description="Disordered" evidence="1">
    <location>
        <begin position="833"/>
        <end position="988"/>
    </location>
</feature>
<feature type="region of interest" description="Disordered" evidence="1">
    <location>
        <begin position="640"/>
        <end position="660"/>
    </location>
</feature>
<dbReference type="GeneID" id="59233780"/>
<dbReference type="SUPFAM" id="SSF50729">
    <property type="entry name" value="PH domain-like"/>
    <property type="match status" value="1"/>
</dbReference>
<feature type="compositionally biased region" description="Polar residues" evidence="1">
    <location>
        <begin position="805"/>
        <end position="820"/>
    </location>
</feature>
<feature type="compositionally biased region" description="Polar residues" evidence="1">
    <location>
        <begin position="757"/>
        <end position="777"/>
    </location>
</feature>
<dbReference type="Gene3D" id="2.30.29.30">
    <property type="entry name" value="Pleckstrin-homology domain (PH domain)/Phosphotyrosine-binding domain (PTB)"/>
    <property type="match status" value="1"/>
</dbReference>
<dbReference type="InterPro" id="IPR058155">
    <property type="entry name" value="Skg3/CAF120-like_PH"/>
</dbReference>
<dbReference type="InterPro" id="IPR011993">
    <property type="entry name" value="PH-like_dom_sf"/>
</dbReference>
<accession>A0A7H9AVR9</accession>
<dbReference type="KEGG" id="zmk:HG535_0A00830"/>
<sequence>MKRIFSGAKTPEFPAPPRFFSGGNSPGSSSPKNTGRSRSSSLSKIFSGSNSPKSPVLLPQESSTTGHLSPELVPIVTLISAQTHRRYHEGTFLILQDLKNDGSPASRKWQQVYGVLIGTQLALWDAKELAGNNPDLENTNLKEIASKPYYINFTDASLRTINGSDAVFTESKKKLENALVVSTTLKNRYFLQFANKESFNHWNAAIRLSLFELTSLQEAYTGAFLSSRGAKLGDIKIILSNSKFDYEDWVSVRFGTGMPWKRCFAVISQSTSKKHPFGKVKFYENNKKNKKTSAMATIVSSKALYAVYPSSPLLIDTSTIIKLEGEITFDKKDSPQETNIFIMPEKHHAVPGYDTIIRFLIPAMNAFRLYGRPEKLIANKVDQNSLLFALPTLPHIHYLKVDDLLALANSLSCLQWSTHDWKGHIKDILTKKIGHNYTGCGSSASLSVALSSPVIGAAELFETPNSISSPSFLPKQRPTNGSTLTFSSTNTGSHSTLSGSPLHKQTFTLSPASTNADKQSNDQRTYQTSPTERLMSSPTKKAVEQQGLLKVNIKESNYDRLAVDTMRGNKINYIDKYSNASELSALYDKYSAAPFGRSPVSETTPVSQTINVNDSNPTASPYAQYVGSSDARTFEISNIRDSTSTSHSNEIPGDADNDALNDDIDPLQEFSDLAKTISEIGLESVSSISKYNKANDYTLDEDLKFNSSPADIANEEDNVFDPDYTEHNHMLETESILDASEASSVYTTKNDGRSRSDYYSTPQTSAVQQSGVTSSANRLPHSVAMSDMTRMNQSIPLSKQRERPVQSSYTNNYNQPNLTQNVNQYSSRNAMANPVQKLSRPSPSNSPQYQQFPQSYNQSPSRPFHAQQNHYQAPPFKQYSPKQNPAPQPQYEPFQMYSPQHSQLPQQTHQMQYAQKQPYPQSGVPQNRFPDGNQPGPQVRQPLPHGAIQSGPYGAAPKKPVSTNKPRPPPNAGFSQFMPSANVNPYSR</sequence>
<dbReference type="PROSITE" id="PS50003">
    <property type="entry name" value="PH_DOMAIN"/>
    <property type="match status" value="1"/>
</dbReference>
<dbReference type="AlphaFoldDB" id="A0A7H9AVR9"/>
<dbReference type="OrthoDB" id="5563754at2759"/>
<gene>
    <name evidence="3" type="ORF">HG535_0A00830</name>
</gene>
<dbReference type="EMBL" id="CP058604">
    <property type="protein sequence ID" value="QLG70144.1"/>
    <property type="molecule type" value="Genomic_DNA"/>
</dbReference>
<dbReference type="InterPro" id="IPR001849">
    <property type="entry name" value="PH_domain"/>
</dbReference>
<name>A0A7H9AVR9_ZYGMR</name>
<dbReference type="SMART" id="SM00233">
    <property type="entry name" value="PH"/>
    <property type="match status" value="1"/>
</dbReference>
<organism evidence="3 4">
    <name type="scientific">Zygotorulaspora mrakii</name>
    <name type="common">Zygosaccharomyces mrakii</name>
    <dbReference type="NCBI Taxonomy" id="42260"/>
    <lineage>
        <taxon>Eukaryota</taxon>
        <taxon>Fungi</taxon>
        <taxon>Dikarya</taxon>
        <taxon>Ascomycota</taxon>
        <taxon>Saccharomycotina</taxon>
        <taxon>Saccharomycetes</taxon>
        <taxon>Saccharomycetales</taxon>
        <taxon>Saccharomycetaceae</taxon>
        <taxon>Zygotorulaspora</taxon>
    </lineage>
</organism>